<evidence type="ECO:0000313" key="3">
    <source>
        <dbReference type="Proteomes" id="UP000811246"/>
    </source>
</evidence>
<accession>A0A922DDD1</accession>
<comment type="caution">
    <text evidence="2">The sequence shown here is derived from an EMBL/GenBank/DDBJ whole genome shotgun (WGS) entry which is preliminary data.</text>
</comment>
<keyword evidence="1" id="KW-1133">Transmembrane helix</keyword>
<dbReference type="Proteomes" id="UP000811246">
    <property type="component" value="Chromosome 13"/>
</dbReference>
<evidence type="ECO:0000313" key="2">
    <source>
        <dbReference type="EMBL" id="KAG6680065.1"/>
    </source>
</evidence>
<evidence type="ECO:0000256" key="1">
    <source>
        <dbReference type="SAM" id="Phobius"/>
    </source>
</evidence>
<protein>
    <recommendedName>
        <fullName evidence="4">Fatty acid hydroxylase domain-containing protein</fullName>
    </recommendedName>
</protein>
<dbReference type="InterPro" id="IPR050307">
    <property type="entry name" value="Sterol_Desaturase_Related"/>
</dbReference>
<dbReference type="AlphaFoldDB" id="A0A922DDD1"/>
<feature type="transmembrane region" description="Helical" evidence="1">
    <location>
        <begin position="18"/>
        <end position="36"/>
    </location>
</feature>
<organism evidence="2 3">
    <name type="scientific">Carya illinoinensis</name>
    <name type="common">Pecan</name>
    <dbReference type="NCBI Taxonomy" id="32201"/>
    <lineage>
        <taxon>Eukaryota</taxon>
        <taxon>Viridiplantae</taxon>
        <taxon>Streptophyta</taxon>
        <taxon>Embryophyta</taxon>
        <taxon>Tracheophyta</taxon>
        <taxon>Spermatophyta</taxon>
        <taxon>Magnoliopsida</taxon>
        <taxon>eudicotyledons</taxon>
        <taxon>Gunneridae</taxon>
        <taxon>Pentapetalae</taxon>
        <taxon>rosids</taxon>
        <taxon>fabids</taxon>
        <taxon>Fagales</taxon>
        <taxon>Juglandaceae</taxon>
        <taxon>Carya</taxon>
    </lineage>
</organism>
<reference evidence="2" key="1">
    <citation type="submission" date="2021-01" db="EMBL/GenBank/DDBJ databases">
        <authorList>
            <person name="Lovell J.T."/>
            <person name="Bentley N."/>
            <person name="Bhattarai G."/>
            <person name="Jenkins J.W."/>
            <person name="Sreedasyam A."/>
            <person name="Alarcon Y."/>
            <person name="Bock C."/>
            <person name="Boston L."/>
            <person name="Carlson J."/>
            <person name="Cervantes K."/>
            <person name="Clermont K."/>
            <person name="Krom N."/>
            <person name="Kubenka K."/>
            <person name="Mamidi S."/>
            <person name="Mattison C."/>
            <person name="Monteros M."/>
            <person name="Pisani C."/>
            <person name="Plott C."/>
            <person name="Rajasekar S."/>
            <person name="Rhein H.S."/>
            <person name="Rohla C."/>
            <person name="Song M."/>
            <person name="Hilaire R.S."/>
            <person name="Shu S."/>
            <person name="Wells L."/>
            <person name="Wang X."/>
            <person name="Webber J."/>
            <person name="Heerema R.J."/>
            <person name="Klein P."/>
            <person name="Conner P."/>
            <person name="Grauke L."/>
            <person name="Grimwood J."/>
            <person name="Schmutz J."/>
            <person name="Randall J.J."/>
        </authorList>
    </citation>
    <scope>NUCLEOTIDE SEQUENCE</scope>
    <source>
        <tissue evidence="2">Leaf</tissue>
    </source>
</reference>
<evidence type="ECO:0008006" key="4">
    <source>
        <dbReference type="Google" id="ProtNLM"/>
    </source>
</evidence>
<proteinExistence type="predicted"/>
<gene>
    <name evidence="2" type="ORF">I3842_13G021200</name>
</gene>
<dbReference type="PANTHER" id="PTHR11863">
    <property type="entry name" value="STEROL DESATURASE"/>
    <property type="match status" value="1"/>
</dbReference>
<sequence>MASKPGVLTNWPWTPLGSFKYLILAPWAINGTYLFVSMEKSERDLSYFFIFPLLLWRMLHNQIWISLSRYWTAKAGNRSIVDKGLEFDQVDRESSWDDQILFYGILLYLAYKSKTLDPSHLPVWRTDGVILTILLHAGPVEFLYYWFHRALHHHFLYSRYHSHHHSSIVTQPITCMYPYHHYYYYLQ</sequence>
<keyword evidence="1" id="KW-0472">Membrane</keyword>
<dbReference type="EMBL" id="CM031837">
    <property type="protein sequence ID" value="KAG6680065.1"/>
    <property type="molecule type" value="Genomic_DNA"/>
</dbReference>
<name>A0A922DDD1_CARIL</name>
<keyword evidence="1" id="KW-0812">Transmembrane</keyword>